<feature type="transmembrane region" description="Helical" evidence="2">
    <location>
        <begin position="9"/>
        <end position="31"/>
    </location>
</feature>
<keyword evidence="3" id="KW-1185">Reference proteome</keyword>
<dbReference type="Gene3D" id="1.20.140.150">
    <property type="match status" value="1"/>
</dbReference>
<dbReference type="PANTHER" id="PTHR21284:SF12">
    <property type="entry name" value="EG:80H7.2 PROTEIN"/>
    <property type="match status" value="1"/>
</dbReference>
<reference evidence="4" key="1">
    <citation type="submission" date="2025-08" db="UniProtKB">
        <authorList>
            <consortium name="RefSeq"/>
        </authorList>
    </citation>
    <scope>IDENTIFICATION</scope>
</reference>
<protein>
    <submittedName>
        <fullName evidence="4">Uncharacterized protein LOC101861305</fullName>
    </submittedName>
</protein>
<sequence length="225" mass="25301">MALTLLHKICFHSHVIGFVALVCVFSAPAWLHLHSTEVYEGRHLAVDIGLMMKCIETEPSPYGGGDDDDCHFLHWSDFNGHLPGWVNGARVMEGVSLYIMLVVVIVDIVMTCCRRCKTKWFLAQGILCLHAGMLSIAAVVMVNEYRHDLRKILPRDREYGWTTVSPHWAYYLACLNAGFLTLSGIYTLFARNSGEESNRLVEKPPPYPSKPSSEYGTVQETRIGN</sequence>
<keyword evidence="2" id="KW-0472">Membrane</keyword>
<dbReference type="GeneID" id="101861305"/>
<gene>
    <name evidence="4" type="primary">LOC101861305</name>
</gene>
<evidence type="ECO:0000256" key="2">
    <source>
        <dbReference type="SAM" id="Phobius"/>
    </source>
</evidence>
<keyword evidence="2" id="KW-0812">Transmembrane</keyword>
<evidence type="ECO:0000313" key="3">
    <source>
        <dbReference type="Proteomes" id="UP000694888"/>
    </source>
</evidence>
<name>A0ABM0JZ32_APLCA</name>
<dbReference type="Proteomes" id="UP000694888">
    <property type="component" value="Unplaced"/>
</dbReference>
<accession>A0ABM0JZ32</accession>
<feature type="region of interest" description="Disordered" evidence="1">
    <location>
        <begin position="197"/>
        <end position="225"/>
    </location>
</feature>
<evidence type="ECO:0000256" key="1">
    <source>
        <dbReference type="SAM" id="MobiDB-lite"/>
    </source>
</evidence>
<organism evidence="3 4">
    <name type="scientific">Aplysia californica</name>
    <name type="common">California sea hare</name>
    <dbReference type="NCBI Taxonomy" id="6500"/>
    <lineage>
        <taxon>Eukaryota</taxon>
        <taxon>Metazoa</taxon>
        <taxon>Spiralia</taxon>
        <taxon>Lophotrochozoa</taxon>
        <taxon>Mollusca</taxon>
        <taxon>Gastropoda</taxon>
        <taxon>Heterobranchia</taxon>
        <taxon>Euthyneura</taxon>
        <taxon>Tectipleura</taxon>
        <taxon>Aplysiida</taxon>
        <taxon>Aplysioidea</taxon>
        <taxon>Aplysiidae</taxon>
        <taxon>Aplysia</taxon>
    </lineage>
</organism>
<dbReference type="PANTHER" id="PTHR21284">
    <property type="entry name" value="EG:80H7.2 PROTEIN"/>
    <property type="match status" value="1"/>
</dbReference>
<evidence type="ECO:0000313" key="4">
    <source>
        <dbReference type="RefSeq" id="XP_005104921.2"/>
    </source>
</evidence>
<feature type="compositionally biased region" description="Polar residues" evidence="1">
    <location>
        <begin position="216"/>
        <end position="225"/>
    </location>
</feature>
<dbReference type="RefSeq" id="XP_005104921.2">
    <property type="nucleotide sequence ID" value="XM_005104864.2"/>
</dbReference>
<keyword evidence="2" id="KW-1133">Transmembrane helix</keyword>
<feature type="transmembrane region" description="Helical" evidence="2">
    <location>
        <begin position="168"/>
        <end position="189"/>
    </location>
</feature>
<feature type="transmembrane region" description="Helical" evidence="2">
    <location>
        <begin position="120"/>
        <end position="142"/>
    </location>
</feature>
<proteinExistence type="predicted"/>
<feature type="transmembrane region" description="Helical" evidence="2">
    <location>
        <begin position="95"/>
        <end position="113"/>
    </location>
</feature>